<dbReference type="EMBL" id="LZIN01000038">
    <property type="protein sequence ID" value="OBG07397.1"/>
    <property type="molecule type" value="Genomic_DNA"/>
</dbReference>
<accession>A0A1A2E0N3</accession>
<sequence>MSTCHEQDDARRRHLTTAETRIQIEQYTPRWDNENFDLTEALDFWSASAAAANVAMQMCHPGIGYGVVESRVESGALMEHPWKRLLTTAQYMALAVLGTDEERDAYREAINVVHRQVRSTADSPVKYNAFDRDLQLWVAACLFVFYEDTYQLLRGKMTEEQAEYFYQHARPLATGLQVTAEQWPASRAEFDTYWNATCQTLEMSDPIREYLMRLFNLKMINPILRVVFAPLLRFLSIGFLPPMFRELLDVEWSETEQRQFENLFLFVSFVNRFIPRFIRTFNYSVVMAVLRYRIRRGKALL</sequence>
<dbReference type="RefSeq" id="WP_064854791.1">
    <property type="nucleotide sequence ID" value="NZ_LZIM01000100.1"/>
</dbReference>
<organism evidence="2 3">
    <name type="scientific">Mycolicibacter sinensis (strain JDM601)</name>
    <name type="common">Mycobacterium sinense</name>
    <dbReference type="NCBI Taxonomy" id="875328"/>
    <lineage>
        <taxon>Bacteria</taxon>
        <taxon>Bacillati</taxon>
        <taxon>Actinomycetota</taxon>
        <taxon>Actinomycetes</taxon>
        <taxon>Mycobacteriales</taxon>
        <taxon>Mycobacteriaceae</taxon>
        <taxon>Mycolicibacter</taxon>
    </lineage>
</organism>
<evidence type="ECO:0000259" key="1">
    <source>
        <dbReference type="Pfam" id="PF09995"/>
    </source>
</evidence>
<protein>
    <recommendedName>
        <fullName evidence="1">ER-bound oxygenase mpaB/mpaB'/Rubber oxygenase catalytic domain-containing protein</fullName>
    </recommendedName>
</protein>
<gene>
    <name evidence="2" type="ORF">A5771_07110</name>
</gene>
<comment type="caution">
    <text evidence="2">The sequence shown here is derived from an EMBL/GenBank/DDBJ whole genome shotgun (WGS) entry which is preliminary data.</text>
</comment>
<proteinExistence type="predicted"/>
<feature type="domain" description="ER-bound oxygenase mpaB/mpaB'/Rubber oxygenase catalytic" evidence="1">
    <location>
        <begin position="49"/>
        <end position="267"/>
    </location>
</feature>
<name>A0A1A2E0N3_MYCSD</name>
<dbReference type="PANTHER" id="PTHR36151:SF3">
    <property type="entry name" value="ER-BOUND OXYGENASE MPAB_MPAB'_RUBBER OXYGENASE CATALYTIC DOMAIN-CONTAINING PROTEIN"/>
    <property type="match status" value="1"/>
</dbReference>
<dbReference type="Proteomes" id="UP000093985">
    <property type="component" value="Unassembled WGS sequence"/>
</dbReference>
<reference evidence="3" key="1">
    <citation type="submission" date="2016-06" db="EMBL/GenBank/DDBJ databases">
        <authorList>
            <person name="Sutton G."/>
            <person name="Brinkac L."/>
            <person name="Sanka R."/>
            <person name="Adams M."/>
            <person name="Lau E."/>
            <person name="Mehaffy C."/>
            <person name="Tameris M."/>
            <person name="Hatherill M."/>
            <person name="Hanekom W."/>
            <person name="Mahomed H."/>
            <person name="Mcshane H."/>
        </authorList>
    </citation>
    <scope>NUCLEOTIDE SEQUENCE [LARGE SCALE GENOMIC DNA]</scope>
    <source>
        <strain evidence="3">852014-51077_SCH5608930-a</strain>
    </source>
</reference>
<dbReference type="OrthoDB" id="3422701at2"/>
<dbReference type="InterPro" id="IPR018713">
    <property type="entry name" value="MPAB/Lcp_cat_dom"/>
</dbReference>
<dbReference type="AlphaFoldDB" id="A0A1A2E0N3"/>
<evidence type="ECO:0000313" key="3">
    <source>
        <dbReference type="Proteomes" id="UP000093985"/>
    </source>
</evidence>
<dbReference type="GO" id="GO:0016491">
    <property type="term" value="F:oxidoreductase activity"/>
    <property type="evidence" value="ECO:0007669"/>
    <property type="project" value="InterPro"/>
</dbReference>
<evidence type="ECO:0000313" key="2">
    <source>
        <dbReference type="EMBL" id="OBG07397.1"/>
    </source>
</evidence>
<dbReference type="PANTHER" id="PTHR36151">
    <property type="entry name" value="BLR2777 PROTEIN"/>
    <property type="match status" value="1"/>
</dbReference>
<dbReference type="Pfam" id="PF09995">
    <property type="entry name" value="MPAB_Lcp_cat"/>
    <property type="match status" value="1"/>
</dbReference>